<dbReference type="STRING" id="1798500.A3C21_01965"/>
<dbReference type="EMBL" id="MFLN01000027">
    <property type="protein sequence ID" value="OGG67119.1"/>
    <property type="molecule type" value="Genomic_DNA"/>
</dbReference>
<feature type="compositionally biased region" description="Basic and acidic residues" evidence="1">
    <location>
        <begin position="31"/>
        <end position="50"/>
    </location>
</feature>
<protein>
    <submittedName>
        <fullName evidence="3">Uncharacterized protein</fullName>
    </submittedName>
</protein>
<keyword evidence="2" id="KW-0812">Transmembrane</keyword>
<name>A0A1F6E0C2_9BACT</name>
<feature type="compositionally biased region" description="Basic and acidic residues" evidence="1">
    <location>
        <begin position="104"/>
        <end position="120"/>
    </location>
</feature>
<feature type="compositionally biased region" description="Polar residues" evidence="1">
    <location>
        <begin position="1"/>
        <end position="17"/>
    </location>
</feature>
<accession>A0A1F6E0C2</accession>
<comment type="caution">
    <text evidence="3">The sequence shown here is derived from an EMBL/GenBank/DDBJ whole genome shotgun (WGS) entry which is preliminary data.</text>
</comment>
<feature type="transmembrane region" description="Helical" evidence="2">
    <location>
        <begin position="242"/>
        <end position="264"/>
    </location>
</feature>
<feature type="compositionally biased region" description="Low complexity" evidence="1">
    <location>
        <begin position="68"/>
        <end position="84"/>
    </location>
</feature>
<reference evidence="3 4" key="1">
    <citation type="journal article" date="2016" name="Nat. Commun.">
        <title>Thousands of microbial genomes shed light on interconnected biogeochemical processes in an aquifer system.</title>
        <authorList>
            <person name="Anantharaman K."/>
            <person name="Brown C.T."/>
            <person name="Hug L.A."/>
            <person name="Sharon I."/>
            <person name="Castelle C.J."/>
            <person name="Probst A.J."/>
            <person name="Thomas B.C."/>
            <person name="Singh A."/>
            <person name="Wilkins M.J."/>
            <person name="Karaoz U."/>
            <person name="Brodie E.L."/>
            <person name="Williams K.H."/>
            <person name="Hubbard S.S."/>
            <person name="Banfield J.F."/>
        </authorList>
    </citation>
    <scope>NUCLEOTIDE SEQUENCE [LARGE SCALE GENOMIC DNA]</scope>
</reference>
<dbReference type="Proteomes" id="UP000178572">
    <property type="component" value="Unassembled WGS sequence"/>
</dbReference>
<feature type="compositionally biased region" description="Low complexity" evidence="1">
    <location>
        <begin position="18"/>
        <end position="28"/>
    </location>
</feature>
<evidence type="ECO:0000313" key="3">
    <source>
        <dbReference type="EMBL" id="OGG67119.1"/>
    </source>
</evidence>
<dbReference type="AlphaFoldDB" id="A0A1F6E0C2"/>
<keyword evidence="2" id="KW-1133">Transmembrane helix</keyword>
<evidence type="ECO:0000256" key="1">
    <source>
        <dbReference type="SAM" id="MobiDB-lite"/>
    </source>
</evidence>
<feature type="region of interest" description="Disordered" evidence="1">
    <location>
        <begin position="1"/>
        <end position="177"/>
    </location>
</feature>
<organism evidence="3 4">
    <name type="scientific">Candidatus Kaiserbacteria bacterium RIFCSPHIGHO2_02_FULL_59_21</name>
    <dbReference type="NCBI Taxonomy" id="1798500"/>
    <lineage>
        <taxon>Bacteria</taxon>
        <taxon>Candidatus Kaiseribacteriota</taxon>
    </lineage>
</organism>
<sequence length="475" mass="50683">MADDSTTGPAGGSENTGAASAKPAAPDAAIEEARIVEEAIVRPAPPEDRNNAPAALPPPLPSPPLAPESPHTPAVPQQAAHAPQESGKTEKKEGGIAAILKSIRLPERREAPGQARKPESARVFATALGQPERERPPGVPAERMNPPLRPELQPAKAPDAAHAPPPESVAGRKESAQESEGIASAIVAPLRTLKNDLQNIVREKKISLVRAVALESEKRGARSAAVEETPAAQARSQRTLRVLFASLLLVLLGAGALFGIYVIVQERSGIPPRETGSSILFAESTYALPLDNRSPLEVKRLLAQARGGGGTLGSITRLVPTVSETNAETIERPVTLQEFLAAIGARASPDALRALSGEFFFGIHTVDENAPLLVIPVLSYERAFAGLLAWEQTMSADLSPAFTPVPDQIVGAGGLPEKRRFEDVVMRNYDVRALKDDAGEIQLYYSFPTQRLLVIGESVYSFTEILNRLRAERKL</sequence>
<keyword evidence="2" id="KW-0472">Membrane</keyword>
<proteinExistence type="predicted"/>
<evidence type="ECO:0000313" key="4">
    <source>
        <dbReference type="Proteomes" id="UP000178572"/>
    </source>
</evidence>
<gene>
    <name evidence="3" type="ORF">A3C21_01965</name>
</gene>
<feature type="compositionally biased region" description="Pro residues" evidence="1">
    <location>
        <begin position="55"/>
        <end position="67"/>
    </location>
</feature>
<evidence type="ECO:0000256" key="2">
    <source>
        <dbReference type="SAM" id="Phobius"/>
    </source>
</evidence>